<dbReference type="Proteomes" id="UP000523087">
    <property type="component" value="Unassembled WGS sequence"/>
</dbReference>
<comment type="caution">
    <text evidence="1">The sequence shown here is derived from an EMBL/GenBank/DDBJ whole genome shotgun (WGS) entry which is preliminary data.</text>
</comment>
<dbReference type="Gene3D" id="3.30.2030.10">
    <property type="entry name" value="YwmB-like"/>
    <property type="match status" value="1"/>
</dbReference>
<dbReference type="AlphaFoldDB" id="A0A7W0BZI9"/>
<keyword evidence="2" id="KW-1185">Reference proteome</keyword>
<protein>
    <recommendedName>
        <fullName evidence="3">YwmB family TATA-box binding protein</fullName>
    </recommendedName>
</protein>
<proteinExistence type="predicted"/>
<evidence type="ECO:0000313" key="2">
    <source>
        <dbReference type="Proteomes" id="UP000523087"/>
    </source>
</evidence>
<reference evidence="1 2" key="1">
    <citation type="submission" date="2020-07" db="EMBL/GenBank/DDBJ databases">
        <title>Genomic Encyclopedia of Type Strains, Phase IV (KMG-IV): sequencing the most valuable type-strain genomes for metagenomic binning, comparative biology and taxonomic classification.</title>
        <authorList>
            <person name="Goeker M."/>
        </authorList>
    </citation>
    <scope>NUCLEOTIDE SEQUENCE [LARGE SCALE GENOMIC DNA]</scope>
    <source>
        <strain evidence="1 2">DSM 15730</strain>
    </source>
</reference>
<dbReference type="SUPFAM" id="SSF143842">
    <property type="entry name" value="YwmB-like"/>
    <property type="match status" value="1"/>
</dbReference>
<evidence type="ECO:0008006" key="3">
    <source>
        <dbReference type="Google" id="ProtNLM"/>
    </source>
</evidence>
<evidence type="ECO:0000313" key="1">
    <source>
        <dbReference type="EMBL" id="MBA2874496.1"/>
    </source>
</evidence>
<gene>
    <name evidence="1" type="ORF">HNR31_001266</name>
</gene>
<dbReference type="Gene3D" id="3.30.360.40">
    <property type="entry name" value="YwmB-like"/>
    <property type="match status" value="1"/>
</dbReference>
<dbReference type="InterPro" id="IPR014794">
    <property type="entry name" value="DUF1779"/>
</dbReference>
<dbReference type="RefSeq" id="WP_233414473.1">
    <property type="nucleotide sequence ID" value="NZ_JACDUT010000003.1"/>
</dbReference>
<dbReference type="Pfam" id="PF08680">
    <property type="entry name" value="DUF1779"/>
    <property type="match status" value="1"/>
</dbReference>
<name>A0A7W0BZI9_9BACL</name>
<sequence length="250" mass="29092">MKMKKRELIILAILLTIIVMCQYSFGEAKGKEPLQEIEKMAHVLQKNGAHIQEWTIYTREYIPTVKNDQAFLKKLNELKKQNNQFRWTLETEHDIRKATGLYKHSSIQEKIQLVTTVTNEQPQTYILYEVKGLNWSEKTRREASGIVKNTTFQLFTKQPTFFSCVKGEFSDKMKGVLLKQAYHLLHEFQATPIEALREETFVSVSAYTRQWENALPTNRHPMNIQLALRKEGLGQKTTVVVGTPIITIEY</sequence>
<dbReference type="InterPro" id="IPR036209">
    <property type="entry name" value="YwmB-like_sf"/>
</dbReference>
<accession>A0A7W0BZI9</accession>
<organism evidence="1 2">
    <name type="scientific">Thermaerobacillus caldiproteolyticus</name>
    <dbReference type="NCBI Taxonomy" id="247480"/>
    <lineage>
        <taxon>Bacteria</taxon>
        <taxon>Bacillati</taxon>
        <taxon>Bacillota</taxon>
        <taxon>Bacilli</taxon>
        <taxon>Bacillales</taxon>
        <taxon>Anoxybacillaceae</taxon>
        <taxon>Thermaerobacillus</taxon>
    </lineage>
</organism>
<dbReference type="EMBL" id="JACDUT010000003">
    <property type="protein sequence ID" value="MBA2874496.1"/>
    <property type="molecule type" value="Genomic_DNA"/>
</dbReference>